<protein>
    <submittedName>
        <fullName evidence="1">Uncharacterized protein</fullName>
    </submittedName>
</protein>
<name>A0A0G4G3E9_9ALVE</name>
<dbReference type="EMBL" id="CDMZ01000859">
    <property type="protein sequence ID" value="CEM22802.1"/>
    <property type="molecule type" value="Genomic_DNA"/>
</dbReference>
<sequence length="133" mass="14885">MKEGVPCVTERNPATAVIFYYVDDIQGAGEHVESDLEELGKKMKIRKVGVLREAESDRFTGIDIQMERGRLYLSQMKYVQEVDTDRILEMAGGLRAAVNEHAMREVETEEIDPSIQDEVGAAKGILGWGTKLL</sequence>
<dbReference type="VEuPathDB" id="CryptoDB:Cvel_20096"/>
<gene>
    <name evidence="1" type="ORF">Cvel_20096</name>
</gene>
<accession>A0A0G4G3E9</accession>
<dbReference type="PhylomeDB" id="A0A0G4G3E9"/>
<proteinExistence type="predicted"/>
<reference evidence="1" key="1">
    <citation type="submission" date="2014-11" db="EMBL/GenBank/DDBJ databases">
        <authorList>
            <person name="Otto D Thomas"/>
            <person name="Naeem Raeece"/>
        </authorList>
    </citation>
    <scope>NUCLEOTIDE SEQUENCE</scope>
</reference>
<evidence type="ECO:0000313" key="1">
    <source>
        <dbReference type="EMBL" id="CEM22802.1"/>
    </source>
</evidence>
<dbReference type="AlphaFoldDB" id="A0A0G4G3E9"/>
<organism evidence="1">
    <name type="scientific">Chromera velia CCMP2878</name>
    <dbReference type="NCBI Taxonomy" id="1169474"/>
    <lineage>
        <taxon>Eukaryota</taxon>
        <taxon>Sar</taxon>
        <taxon>Alveolata</taxon>
        <taxon>Colpodellida</taxon>
        <taxon>Chromeraceae</taxon>
        <taxon>Chromera</taxon>
    </lineage>
</organism>